<evidence type="ECO:0000256" key="1">
    <source>
        <dbReference type="ARBA" id="ARBA00022630"/>
    </source>
</evidence>
<dbReference type="NCBIfam" id="TIGR03619">
    <property type="entry name" value="F420_Rv2161c"/>
    <property type="match status" value="1"/>
</dbReference>
<keyword evidence="3 6" id="KW-0560">Oxidoreductase</keyword>
<gene>
    <name evidence="6" type="ORF">SK803_44960</name>
</gene>
<dbReference type="Proteomes" id="UP001285521">
    <property type="component" value="Unassembled WGS sequence"/>
</dbReference>
<reference evidence="6 7" key="2">
    <citation type="submission" date="2023-11" db="EMBL/GenBank/DDBJ databases">
        <authorList>
            <person name="Lara A.C."/>
            <person name="Chronakova A."/>
        </authorList>
    </citation>
    <scope>NUCLEOTIDE SEQUENCE [LARGE SCALE GENOMIC DNA]</scope>
    <source>
        <strain evidence="6 7">BCCO 10_0856</strain>
    </source>
</reference>
<keyword evidence="7" id="KW-1185">Reference proteome</keyword>
<evidence type="ECO:0000259" key="5">
    <source>
        <dbReference type="Pfam" id="PF00296"/>
    </source>
</evidence>
<dbReference type="InterPro" id="IPR019921">
    <property type="entry name" value="Lucif-like_OxRdtase_Rv2161c"/>
</dbReference>
<evidence type="ECO:0000256" key="2">
    <source>
        <dbReference type="ARBA" id="ARBA00022643"/>
    </source>
</evidence>
<dbReference type="Pfam" id="PF00296">
    <property type="entry name" value="Bac_luciferase"/>
    <property type="match status" value="1"/>
</dbReference>
<protein>
    <submittedName>
        <fullName evidence="6">LLM class F420-dependent oxidoreductase</fullName>
        <ecNumber evidence="6">1.-.-.-</ecNumber>
    </submittedName>
</protein>
<accession>A0ABU4TH43</accession>
<dbReference type="PANTHER" id="PTHR42847">
    <property type="entry name" value="ALKANESULFONATE MONOOXYGENASE"/>
    <property type="match status" value="1"/>
</dbReference>
<organism evidence="6 7">
    <name type="scientific">Lentzea miocenica</name>
    <dbReference type="NCBI Taxonomy" id="3095431"/>
    <lineage>
        <taxon>Bacteria</taxon>
        <taxon>Bacillati</taxon>
        <taxon>Actinomycetota</taxon>
        <taxon>Actinomycetes</taxon>
        <taxon>Pseudonocardiales</taxon>
        <taxon>Pseudonocardiaceae</taxon>
        <taxon>Lentzea</taxon>
    </lineage>
</organism>
<dbReference type="EMBL" id="JAXAVW010000064">
    <property type="protein sequence ID" value="MDX8037390.1"/>
    <property type="molecule type" value="Genomic_DNA"/>
</dbReference>
<dbReference type="InterPro" id="IPR011251">
    <property type="entry name" value="Luciferase-like_dom"/>
</dbReference>
<name>A0ABU4TH43_9PSEU</name>
<dbReference type="InterPro" id="IPR050172">
    <property type="entry name" value="SsuD_RutA_monooxygenase"/>
</dbReference>
<reference evidence="6 7" key="1">
    <citation type="submission" date="2023-11" db="EMBL/GenBank/DDBJ databases">
        <title>Lentzea sokolovensis, sp. nov., Lentzea kristufkii, sp. nov., and Lentzea miocenensis, sp. nov., rare actinobacteria from Sokolov Coal Basin, Miocene lacustrine sediment, Czech Republic.</title>
        <authorList>
            <person name="Lara A."/>
            <person name="Kotroba L."/>
            <person name="Nouioui I."/>
            <person name="Neumann-Schaal M."/>
            <person name="Mast Y."/>
            <person name="Chronakova A."/>
        </authorList>
    </citation>
    <scope>NUCLEOTIDE SEQUENCE [LARGE SCALE GENOMIC DNA]</scope>
    <source>
        <strain evidence="6 7">BCCO 10_0856</strain>
    </source>
</reference>
<evidence type="ECO:0000256" key="4">
    <source>
        <dbReference type="ARBA" id="ARBA00023033"/>
    </source>
</evidence>
<evidence type="ECO:0000256" key="3">
    <source>
        <dbReference type="ARBA" id="ARBA00023002"/>
    </source>
</evidence>
<keyword evidence="1" id="KW-0285">Flavoprotein</keyword>
<keyword evidence="2" id="KW-0288">FMN</keyword>
<dbReference type="GO" id="GO:0016491">
    <property type="term" value="F:oxidoreductase activity"/>
    <property type="evidence" value="ECO:0007669"/>
    <property type="project" value="UniProtKB-KW"/>
</dbReference>
<keyword evidence="4" id="KW-0503">Monooxygenase</keyword>
<dbReference type="PANTHER" id="PTHR42847:SF4">
    <property type="entry name" value="ALKANESULFONATE MONOOXYGENASE-RELATED"/>
    <property type="match status" value="1"/>
</dbReference>
<feature type="domain" description="Luciferase-like" evidence="5">
    <location>
        <begin position="12"/>
        <end position="245"/>
    </location>
</feature>
<evidence type="ECO:0000313" key="6">
    <source>
        <dbReference type="EMBL" id="MDX8037390.1"/>
    </source>
</evidence>
<comment type="caution">
    <text evidence="6">The sequence shown here is derived from an EMBL/GenBank/DDBJ whole genome shotgun (WGS) entry which is preliminary data.</text>
</comment>
<dbReference type="RefSeq" id="WP_319972387.1">
    <property type="nucleotide sequence ID" value="NZ_JAXAVW010000064.1"/>
</dbReference>
<dbReference type="InterPro" id="IPR036661">
    <property type="entry name" value="Luciferase-like_sf"/>
</dbReference>
<dbReference type="EC" id="1.-.-.-" evidence="6"/>
<dbReference type="SUPFAM" id="SSF51679">
    <property type="entry name" value="Bacterial luciferase-like"/>
    <property type="match status" value="1"/>
</dbReference>
<sequence length="284" mass="30973">MKIGLMAVSTPPFDSPRAAREVVRLAEHHGVDSLWVADHVVLPAGRKTPYPYSPDGEMPHPPEQPHPDSLTWLAFAAGASERVRLVTGMLVLPQRNPVVTAKQVATLDHLSGGRVSLGVGLGWMREEFEVIGADFDTRVERFDEWIGVLRALWSSEETFEGKHFQFRDARCYPKPAGRIPLIMGGHSKAAARRAGRLADAFCPIADDPAPLFAECRRAAEEAGRDPSSIELMSGVVPATVESVERLAALGVSEVIVLPPMVPVDELADAFSEFAETTLKPLREI</sequence>
<evidence type="ECO:0000313" key="7">
    <source>
        <dbReference type="Proteomes" id="UP001285521"/>
    </source>
</evidence>
<dbReference type="Gene3D" id="3.20.20.30">
    <property type="entry name" value="Luciferase-like domain"/>
    <property type="match status" value="1"/>
</dbReference>
<proteinExistence type="predicted"/>